<dbReference type="GO" id="GO:0080008">
    <property type="term" value="C:Cul4-RING E3 ubiquitin ligase complex"/>
    <property type="evidence" value="ECO:0007669"/>
    <property type="project" value="TreeGrafter"/>
</dbReference>
<reference evidence="5" key="2">
    <citation type="submission" date="2020-04" db="EMBL/GenBank/DDBJ databases">
        <authorList>
            <consortium name="NCBI Genome Project"/>
        </authorList>
    </citation>
    <scope>NUCLEOTIDE SEQUENCE</scope>
    <source>
        <strain evidence="5">CBS 342.82</strain>
    </source>
</reference>
<feature type="compositionally biased region" description="Polar residues" evidence="3">
    <location>
        <begin position="331"/>
        <end position="342"/>
    </location>
</feature>
<proteinExistence type="predicted"/>
<dbReference type="Gene3D" id="2.130.10.10">
    <property type="entry name" value="YVTN repeat-like/Quinoprotein amine dehydrogenase"/>
    <property type="match status" value="1"/>
</dbReference>
<protein>
    <recommendedName>
        <fullName evidence="6">WD40 repeat-like protein</fullName>
    </recommendedName>
</protein>
<dbReference type="PANTHER" id="PTHR44472:SF1">
    <property type="entry name" value="DDB1 AND CUL4 ASSOCIATED FACTOR 4"/>
    <property type="match status" value="1"/>
</dbReference>
<sequence>MYIGEIPGMYFDKERQKYFSIQADRNSVSSSGKASKYSKSQVLREERLVKRQKTQDDHRSRARIQTVNHAAALRHPLIGGAGLYRELSQRPYAHSHAQRSEAVLGALQAKSSRVSDSDGFVGRITHMQDIPDANVTVLIRQRGDRTRTTTYIGGQDWFLPTRRRRQQQFQLPTATNTETCVGEVSALACTMQENKVFFVRCDRSASWTLDTLEYDGEPGTDPRSVLRAGDDRFQQRPRQTTIKHQDYGGHSLVDVKFQPESPGLSWAMAGSEGVGVYDMERIRRRINIPDISEDIRTLFLKVHDDTEATSISWLDPRTLAIAVVPFPKDPGTQQQQHTSRQHITAGGPPHGRRRRRNNHSTPTKPVHLQDHHSEVRLWDIRSNDSSTRILPSSRLTGLSTINLPCAPLNPSAAVSPNPHLLLTASTSAISLFDLRFTKSSRPSHPAPLTPPQPTTTPLLTIPHATQTPQLPLAVNPRMDMLAAVDRDGHMQVYSLRTGSCLRTLLPEDEGGGPSPLGGGGGAPRWTEGSWGAPYLQVCGAEGWVYRRPRSREKWM</sequence>
<dbReference type="OrthoDB" id="128867at2759"/>
<feature type="region of interest" description="Disordered" evidence="3">
    <location>
        <begin position="327"/>
        <end position="372"/>
    </location>
</feature>
<reference evidence="5" key="1">
    <citation type="submission" date="2020-01" db="EMBL/GenBank/DDBJ databases">
        <authorList>
            <consortium name="DOE Joint Genome Institute"/>
            <person name="Haridas S."/>
            <person name="Albert R."/>
            <person name="Binder M."/>
            <person name="Bloem J."/>
            <person name="Labutti K."/>
            <person name="Salamov A."/>
            <person name="Andreopoulos B."/>
            <person name="Baker S.E."/>
            <person name="Barry K."/>
            <person name="Bills G."/>
            <person name="Bluhm B.H."/>
            <person name="Cannon C."/>
            <person name="Castanera R."/>
            <person name="Culley D.E."/>
            <person name="Daum C."/>
            <person name="Ezra D."/>
            <person name="Gonzalez J.B."/>
            <person name="Henrissat B."/>
            <person name="Kuo A."/>
            <person name="Liang C."/>
            <person name="Lipzen A."/>
            <person name="Lutzoni F."/>
            <person name="Magnuson J."/>
            <person name="Mondo S."/>
            <person name="Nolan M."/>
            <person name="Ohm R."/>
            <person name="Pangilinan J."/>
            <person name="Park H.-J."/>
            <person name="Ramirez L."/>
            <person name="Alfaro M."/>
            <person name="Sun H."/>
            <person name="Tritt A."/>
            <person name="Yoshinaga Y."/>
            <person name="Zwiers L.-H."/>
            <person name="Turgeon B.G."/>
            <person name="Goodwin S.B."/>
            <person name="Spatafora J.W."/>
            <person name="Crous P.W."/>
            <person name="Grigoriev I.V."/>
        </authorList>
    </citation>
    <scope>NUCLEOTIDE SEQUENCE</scope>
    <source>
        <strain evidence="5">CBS 342.82</strain>
    </source>
</reference>
<evidence type="ECO:0008006" key="6">
    <source>
        <dbReference type="Google" id="ProtNLM"/>
    </source>
</evidence>
<dbReference type="PANTHER" id="PTHR44472">
    <property type="entry name" value="DDB1- AND CUL4-ASSOCIATED FACTOR 4-RELATED"/>
    <property type="match status" value="1"/>
</dbReference>
<accession>A0A6J3MHJ3</accession>
<evidence type="ECO:0000313" key="4">
    <source>
        <dbReference type="Proteomes" id="UP000504637"/>
    </source>
</evidence>
<dbReference type="GeneID" id="54366109"/>
<dbReference type="InterPro" id="IPR015943">
    <property type="entry name" value="WD40/YVTN_repeat-like_dom_sf"/>
</dbReference>
<evidence type="ECO:0000256" key="2">
    <source>
        <dbReference type="ARBA" id="ARBA00022737"/>
    </source>
</evidence>
<organism evidence="5">
    <name type="scientific">Dissoconium aciculare CBS 342.82</name>
    <dbReference type="NCBI Taxonomy" id="1314786"/>
    <lineage>
        <taxon>Eukaryota</taxon>
        <taxon>Fungi</taxon>
        <taxon>Dikarya</taxon>
        <taxon>Ascomycota</taxon>
        <taxon>Pezizomycotina</taxon>
        <taxon>Dothideomycetes</taxon>
        <taxon>Dothideomycetidae</taxon>
        <taxon>Mycosphaerellales</taxon>
        <taxon>Dissoconiaceae</taxon>
        <taxon>Dissoconium</taxon>
    </lineage>
</organism>
<name>A0A6J3MHJ3_9PEZI</name>
<keyword evidence="1" id="KW-0853">WD repeat</keyword>
<evidence type="ECO:0000313" key="5">
    <source>
        <dbReference type="RefSeq" id="XP_033464389.1"/>
    </source>
</evidence>
<evidence type="ECO:0000256" key="1">
    <source>
        <dbReference type="ARBA" id="ARBA00022574"/>
    </source>
</evidence>
<evidence type="ECO:0000256" key="3">
    <source>
        <dbReference type="SAM" id="MobiDB-lite"/>
    </source>
</evidence>
<dbReference type="RefSeq" id="XP_033464389.1">
    <property type="nucleotide sequence ID" value="XM_033608309.1"/>
</dbReference>
<keyword evidence="2" id="KW-0677">Repeat</keyword>
<gene>
    <name evidence="5" type="ORF">K489DRAFT_427728</name>
</gene>
<dbReference type="Proteomes" id="UP000504637">
    <property type="component" value="Unplaced"/>
</dbReference>
<dbReference type="SUPFAM" id="SSF50978">
    <property type="entry name" value="WD40 repeat-like"/>
    <property type="match status" value="1"/>
</dbReference>
<dbReference type="InterPro" id="IPR036322">
    <property type="entry name" value="WD40_repeat_dom_sf"/>
</dbReference>
<keyword evidence="4" id="KW-1185">Reference proteome</keyword>
<dbReference type="InterPro" id="IPR052254">
    <property type="entry name" value="CUL4-DDB1_E3_ligase_receptor"/>
</dbReference>
<dbReference type="AlphaFoldDB" id="A0A6J3MHJ3"/>
<reference evidence="5" key="3">
    <citation type="submission" date="2025-08" db="UniProtKB">
        <authorList>
            <consortium name="RefSeq"/>
        </authorList>
    </citation>
    <scope>IDENTIFICATION</scope>
    <source>
        <strain evidence="5">CBS 342.82</strain>
    </source>
</reference>